<dbReference type="PANTHER" id="PTHR14398:SF0">
    <property type="entry name" value="ZINC FINGER PROTEIN SWM"/>
    <property type="match status" value="1"/>
</dbReference>
<dbReference type="EMBL" id="JAIQCV010000007">
    <property type="protein sequence ID" value="KAH1080691.1"/>
    <property type="molecule type" value="Genomic_DNA"/>
</dbReference>
<dbReference type="PANTHER" id="PTHR14398">
    <property type="entry name" value="RNA RECOGNITION RRM/RNP DOMAIN"/>
    <property type="match status" value="1"/>
</dbReference>
<dbReference type="OrthoDB" id="443401at2759"/>
<dbReference type="InterPro" id="IPR045137">
    <property type="entry name" value="RBM26/27"/>
</dbReference>
<accession>A0A9D3ZZ93</accession>
<dbReference type="GO" id="GO:0005634">
    <property type="term" value="C:nucleus"/>
    <property type="evidence" value="ECO:0007669"/>
    <property type="project" value="TreeGrafter"/>
</dbReference>
<comment type="caution">
    <text evidence="2">The sequence shown here is derived from an EMBL/GenBank/DDBJ whole genome shotgun (WGS) entry which is preliminary data.</text>
</comment>
<evidence type="ECO:0000313" key="3">
    <source>
        <dbReference type="Proteomes" id="UP000828251"/>
    </source>
</evidence>
<name>A0A9D3ZZ93_9ROSI</name>
<gene>
    <name evidence="2" type="ORF">J1N35_020452</name>
</gene>
<sequence>MVSETLNDCSARITYSTCRSAEKAYANSKCWQGDNLQFSWLTSSNSINDLITKETSSAPKEPLEADDIQTEEKLACGIYQEVASDDGESENSDVKSFVEHKYLALVSEHSPSTSRVKE</sequence>
<keyword evidence="3" id="KW-1185">Reference proteome</keyword>
<dbReference type="GO" id="GO:0003723">
    <property type="term" value="F:RNA binding"/>
    <property type="evidence" value="ECO:0007669"/>
    <property type="project" value="UniProtKB-KW"/>
</dbReference>
<evidence type="ECO:0000313" key="2">
    <source>
        <dbReference type="EMBL" id="KAH1080691.1"/>
    </source>
</evidence>
<proteinExistence type="predicted"/>
<organism evidence="2 3">
    <name type="scientific">Gossypium stocksii</name>
    <dbReference type="NCBI Taxonomy" id="47602"/>
    <lineage>
        <taxon>Eukaryota</taxon>
        <taxon>Viridiplantae</taxon>
        <taxon>Streptophyta</taxon>
        <taxon>Embryophyta</taxon>
        <taxon>Tracheophyta</taxon>
        <taxon>Spermatophyta</taxon>
        <taxon>Magnoliopsida</taxon>
        <taxon>eudicotyledons</taxon>
        <taxon>Gunneridae</taxon>
        <taxon>Pentapetalae</taxon>
        <taxon>rosids</taxon>
        <taxon>malvids</taxon>
        <taxon>Malvales</taxon>
        <taxon>Malvaceae</taxon>
        <taxon>Malvoideae</taxon>
        <taxon>Gossypium</taxon>
    </lineage>
</organism>
<dbReference type="AlphaFoldDB" id="A0A9D3ZZ93"/>
<dbReference type="Proteomes" id="UP000828251">
    <property type="component" value="Unassembled WGS sequence"/>
</dbReference>
<reference evidence="2 3" key="1">
    <citation type="journal article" date="2021" name="Plant Biotechnol. J.">
        <title>Multi-omics assisted identification of the key and species-specific regulatory components of drought-tolerant mechanisms in Gossypium stocksii.</title>
        <authorList>
            <person name="Yu D."/>
            <person name="Ke L."/>
            <person name="Zhang D."/>
            <person name="Wu Y."/>
            <person name="Sun Y."/>
            <person name="Mei J."/>
            <person name="Sun J."/>
            <person name="Sun Y."/>
        </authorList>
    </citation>
    <scope>NUCLEOTIDE SEQUENCE [LARGE SCALE GENOMIC DNA]</scope>
    <source>
        <strain evidence="3">cv. E1</strain>
        <tissue evidence="2">Leaf</tissue>
    </source>
</reference>
<evidence type="ECO:0000256" key="1">
    <source>
        <dbReference type="ARBA" id="ARBA00022884"/>
    </source>
</evidence>
<protein>
    <submittedName>
        <fullName evidence="2">Uncharacterized protein</fullName>
    </submittedName>
</protein>
<keyword evidence="1" id="KW-0694">RNA-binding</keyword>